<dbReference type="Gene3D" id="1.20.910.10">
    <property type="entry name" value="Heme oxygenase-like"/>
    <property type="match status" value="1"/>
</dbReference>
<evidence type="ECO:0008006" key="3">
    <source>
        <dbReference type="Google" id="ProtNLM"/>
    </source>
</evidence>
<evidence type="ECO:0000313" key="2">
    <source>
        <dbReference type="Proteomes" id="UP000183209"/>
    </source>
</evidence>
<dbReference type="InterPro" id="IPR024423">
    <property type="entry name" value="DUF3050"/>
</dbReference>
<dbReference type="SUPFAM" id="SSF48613">
    <property type="entry name" value="Heme oxygenase-like"/>
    <property type="match status" value="1"/>
</dbReference>
<reference evidence="1 2" key="1">
    <citation type="submission" date="2016-10" db="EMBL/GenBank/DDBJ databases">
        <authorList>
            <person name="de Groot N.N."/>
        </authorList>
    </citation>
    <scope>NUCLEOTIDE SEQUENCE [LARGE SCALE GENOMIC DNA]</scope>
    <source>
        <strain evidence="1 2">CGMCC 1.6114</strain>
    </source>
</reference>
<sequence>MIEKVFEAIKEERSSLLEHPLYKDIKTPEELNIFLQHHVFAVWDFMSLLKALQNSLTCTQSPWVPVGNPQTRYLINEIVLAEETDINAEGLRQSHFEMYIEAMKSFGASTVAIKNLLASLSSNNDIISAIASSSLPEGVKQFLNFTFEIIADAKPHKIAAAFTFGREELIPDMFTSILKNMELNFPEKDLSKLIYYFERHIELDGDEHGPMAMKMVEELCDTEEKYLECIAVAKEALEKRILLWDGILAEIKTKTLTV</sequence>
<name>A0A1I6P579_9FLAO</name>
<dbReference type="EMBL" id="FPAG01000001">
    <property type="protein sequence ID" value="SFS35230.1"/>
    <property type="molecule type" value="Genomic_DNA"/>
</dbReference>
<gene>
    <name evidence="1" type="ORF">SAMN04487906_0118</name>
</gene>
<evidence type="ECO:0000313" key="1">
    <source>
        <dbReference type="EMBL" id="SFS35230.1"/>
    </source>
</evidence>
<dbReference type="AlphaFoldDB" id="A0A1I6P579"/>
<dbReference type="OrthoDB" id="9791270at2"/>
<dbReference type="Pfam" id="PF11251">
    <property type="entry name" value="DUF3050"/>
    <property type="match status" value="1"/>
</dbReference>
<protein>
    <recommendedName>
        <fullName evidence="3">DUF3050 domain-containing protein</fullName>
    </recommendedName>
</protein>
<dbReference type="InterPro" id="IPR016084">
    <property type="entry name" value="Haem_Oase-like_multi-hlx"/>
</dbReference>
<dbReference type="RefSeq" id="WP_038268858.1">
    <property type="nucleotide sequence ID" value="NZ_FPAG01000001.1"/>
</dbReference>
<dbReference type="Proteomes" id="UP000183209">
    <property type="component" value="Unassembled WGS sequence"/>
</dbReference>
<accession>A0A1I6P579</accession>
<proteinExistence type="predicted"/>
<organism evidence="1 2">
    <name type="scientific">Zhouia amylolytica</name>
    <dbReference type="NCBI Taxonomy" id="376730"/>
    <lineage>
        <taxon>Bacteria</taxon>
        <taxon>Pseudomonadati</taxon>
        <taxon>Bacteroidota</taxon>
        <taxon>Flavobacteriia</taxon>
        <taxon>Flavobacteriales</taxon>
        <taxon>Flavobacteriaceae</taxon>
        <taxon>Zhouia</taxon>
    </lineage>
</organism>